<evidence type="ECO:0000256" key="8">
    <source>
        <dbReference type="ARBA" id="ARBA00023136"/>
    </source>
</evidence>
<dbReference type="AlphaFoldDB" id="A0AAD9MBX0"/>
<evidence type="ECO:0000256" key="5">
    <source>
        <dbReference type="ARBA" id="ARBA00022692"/>
    </source>
</evidence>
<dbReference type="Pfam" id="PF05251">
    <property type="entry name" value="Ost5"/>
    <property type="match status" value="1"/>
</dbReference>
<evidence type="ECO:0000313" key="14">
    <source>
        <dbReference type="Proteomes" id="UP001217918"/>
    </source>
</evidence>
<evidence type="ECO:0000256" key="1">
    <source>
        <dbReference type="ARBA" id="ARBA00004123"/>
    </source>
</evidence>
<protein>
    <submittedName>
        <fullName evidence="13">Uncharacterized protein</fullName>
    </submittedName>
</protein>
<dbReference type="Gene3D" id="3.70.10.10">
    <property type="match status" value="1"/>
</dbReference>
<dbReference type="FunFam" id="3.70.10.10:FF:000014">
    <property type="entry name" value="DNA repair protein Rad1, putative"/>
    <property type="match status" value="1"/>
</dbReference>
<name>A0AAD9MBX0_9PEZI</name>
<proteinExistence type="inferred from homology"/>
<dbReference type="InterPro" id="IPR007915">
    <property type="entry name" value="TMEM258/Ost5"/>
</dbReference>
<dbReference type="Proteomes" id="UP001217918">
    <property type="component" value="Unassembled WGS sequence"/>
</dbReference>
<gene>
    <name evidence="13" type="ORF">P8C59_002917</name>
</gene>
<keyword evidence="10" id="KW-0539">Nucleus</keyword>
<dbReference type="PRINTS" id="PR01245">
    <property type="entry name" value="RAD1REC1"/>
</dbReference>
<evidence type="ECO:0000256" key="4">
    <source>
        <dbReference type="ARBA" id="ARBA00010991"/>
    </source>
</evidence>
<reference evidence="13" key="1">
    <citation type="journal article" date="2023" name="Mol. Plant Microbe Interact.">
        <title>Elucidating the Obligate Nature and Biological Capacity of an Invasive Fungal Corn Pathogen.</title>
        <authorList>
            <person name="MacCready J.S."/>
            <person name="Roggenkamp E.M."/>
            <person name="Gdanetz K."/>
            <person name="Chilvers M.I."/>
        </authorList>
    </citation>
    <scope>NUCLEOTIDE SEQUENCE</scope>
    <source>
        <strain evidence="13">PM02</strain>
    </source>
</reference>
<dbReference type="GO" id="GO:0008250">
    <property type="term" value="C:oligosaccharyltransferase complex"/>
    <property type="evidence" value="ECO:0007669"/>
    <property type="project" value="InterPro"/>
</dbReference>
<keyword evidence="8 12" id="KW-0472">Membrane</keyword>
<evidence type="ECO:0000256" key="11">
    <source>
        <dbReference type="SAM" id="MobiDB-lite"/>
    </source>
</evidence>
<dbReference type="PANTHER" id="PTHR10870:SF0">
    <property type="entry name" value="CELL CYCLE CHECKPOINT PROTEIN RAD1"/>
    <property type="match status" value="1"/>
</dbReference>
<organism evidence="13 14">
    <name type="scientific">Phyllachora maydis</name>
    <dbReference type="NCBI Taxonomy" id="1825666"/>
    <lineage>
        <taxon>Eukaryota</taxon>
        <taxon>Fungi</taxon>
        <taxon>Dikarya</taxon>
        <taxon>Ascomycota</taxon>
        <taxon>Pezizomycotina</taxon>
        <taxon>Sordariomycetes</taxon>
        <taxon>Sordariomycetidae</taxon>
        <taxon>Phyllachorales</taxon>
        <taxon>Phyllachoraceae</taxon>
        <taxon>Phyllachora</taxon>
    </lineage>
</organism>
<keyword evidence="7 12" id="KW-1133">Transmembrane helix</keyword>
<comment type="caution">
    <text evidence="13">The sequence shown here is derived from an EMBL/GenBank/DDBJ whole genome shotgun (WGS) entry which is preliminary data.</text>
</comment>
<dbReference type="PANTHER" id="PTHR10870">
    <property type="entry name" value="CELL CYCLE CHECKPOINT PROTEIN RAD1"/>
    <property type="match status" value="1"/>
</dbReference>
<dbReference type="GO" id="GO:0000077">
    <property type="term" value="P:DNA damage checkpoint signaling"/>
    <property type="evidence" value="ECO:0007669"/>
    <property type="project" value="InterPro"/>
</dbReference>
<evidence type="ECO:0000256" key="6">
    <source>
        <dbReference type="ARBA" id="ARBA00022763"/>
    </source>
</evidence>
<evidence type="ECO:0000256" key="2">
    <source>
        <dbReference type="ARBA" id="ARBA00004141"/>
    </source>
</evidence>
<keyword evidence="14" id="KW-1185">Reference proteome</keyword>
<dbReference type="CDD" id="cd00577">
    <property type="entry name" value="PCNA"/>
    <property type="match status" value="1"/>
</dbReference>
<keyword evidence="6" id="KW-0227">DNA damage</keyword>
<evidence type="ECO:0000256" key="9">
    <source>
        <dbReference type="ARBA" id="ARBA00023204"/>
    </source>
</evidence>
<feature type="compositionally biased region" description="Acidic residues" evidence="11">
    <location>
        <begin position="382"/>
        <end position="398"/>
    </location>
</feature>
<evidence type="ECO:0000256" key="12">
    <source>
        <dbReference type="SAM" id="Phobius"/>
    </source>
</evidence>
<comment type="similarity">
    <text evidence="4">Belongs to the rad1 family.</text>
</comment>
<dbReference type="EMBL" id="JAQQPM010000002">
    <property type="protein sequence ID" value="KAK2068268.1"/>
    <property type="molecule type" value="Genomic_DNA"/>
</dbReference>
<dbReference type="InterPro" id="IPR046938">
    <property type="entry name" value="DNA_clamp_sf"/>
</dbReference>
<evidence type="ECO:0000256" key="3">
    <source>
        <dbReference type="ARBA" id="ARBA00009825"/>
    </source>
</evidence>
<dbReference type="Pfam" id="PF02144">
    <property type="entry name" value="Rad1"/>
    <property type="match status" value="1"/>
</dbReference>
<accession>A0AAD9MBX0</accession>
<dbReference type="SUPFAM" id="SSF55979">
    <property type="entry name" value="DNA clamp"/>
    <property type="match status" value="1"/>
</dbReference>
<evidence type="ECO:0000313" key="13">
    <source>
        <dbReference type="EMBL" id="KAK2068268.1"/>
    </source>
</evidence>
<feature type="transmembrane region" description="Helical" evidence="12">
    <location>
        <begin position="27"/>
        <end position="46"/>
    </location>
</feature>
<dbReference type="GO" id="GO:0006281">
    <property type="term" value="P:DNA repair"/>
    <property type="evidence" value="ECO:0007669"/>
    <property type="project" value="UniProtKB-KW"/>
</dbReference>
<dbReference type="InterPro" id="IPR003021">
    <property type="entry name" value="Rad1_Rec1_Rad17"/>
</dbReference>
<keyword evidence="9" id="KW-0234">DNA repair</keyword>
<evidence type="ECO:0000256" key="10">
    <source>
        <dbReference type="ARBA" id="ARBA00023242"/>
    </source>
</evidence>
<keyword evidence="5 12" id="KW-0812">Transmembrane</keyword>
<dbReference type="GO" id="GO:0030896">
    <property type="term" value="C:checkpoint clamp complex"/>
    <property type="evidence" value="ECO:0007669"/>
    <property type="project" value="TreeGrafter"/>
</dbReference>
<feature type="transmembrane region" description="Helical" evidence="12">
    <location>
        <begin position="53"/>
        <end position="72"/>
    </location>
</feature>
<sequence>MDSSLHEVWQAASGNPFLATIGKGSQFLVGFTLLAASIILAGTFALNRSFVNLPVLGIPASLALAFGVVYTFSPPLFRAVASSTRPLHQLLKAISFTNKVQVEITDEGLRFAADHARVMQGIAHWNKALFTSYATNFPMIEGDDGEEEPATPIFQISLPALLETLQILGASEAAARQAKSEQDSYRSNLRNYRPDAFSHQTLGISGTCSLSYAQEGDPLTIVLEEAGVKTACNLTTYLPEAAEPIPFDIQDLSFKVITQARWLLDALVEIAPTSPEKLTLTVSRGAPYLRLTGTGPLGSSTVDFARGRDLLETFSVGGEGRWVQTFKFDIIKSSTEAMRIASKISVRGDGQGVLSMQFMVEVEGAGVNFLDFRFVPYAVHEEDEEDEEHLDATEEAGEESQATD</sequence>
<feature type="region of interest" description="Disordered" evidence="11">
    <location>
        <begin position="382"/>
        <end position="404"/>
    </location>
</feature>
<comment type="similarity">
    <text evidence="3">Belongs to the OST5 family.</text>
</comment>
<comment type="subcellular location">
    <subcellularLocation>
        <location evidence="2">Membrane</location>
        <topology evidence="2">Multi-pass membrane protein</topology>
    </subcellularLocation>
    <subcellularLocation>
        <location evidence="1">Nucleus</location>
    </subcellularLocation>
</comment>
<evidence type="ECO:0000256" key="7">
    <source>
        <dbReference type="ARBA" id="ARBA00022989"/>
    </source>
</evidence>